<accession>A0A9W8BJX8</accession>
<dbReference type="AlphaFoldDB" id="A0A9W8BJX8"/>
<organism evidence="2 3">
    <name type="scientific">Coemansia thaxteri</name>
    <dbReference type="NCBI Taxonomy" id="2663907"/>
    <lineage>
        <taxon>Eukaryota</taxon>
        <taxon>Fungi</taxon>
        <taxon>Fungi incertae sedis</taxon>
        <taxon>Zoopagomycota</taxon>
        <taxon>Kickxellomycotina</taxon>
        <taxon>Kickxellomycetes</taxon>
        <taxon>Kickxellales</taxon>
        <taxon>Kickxellaceae</taxon>
        <taxon>Coemansia</taxon>
    </lineage>
</organism>
<proteinExistence type="predicted"/>
<keyword evidence="3" id="KW-1185">Reference proteome</keyword>
<dbReference type="EMBL" id="JANBQF010000151">
    <property type="protein sequence ID" value="KAJ2004498.1"/>
    <property type="molecule type" value="Genomic_DNA"/>
</dbReference>
<evidence type="ECO:0000313" key="3">
    <source>
        <dbReference type="Proteomes" id="UP001150907"/>
    </source>
</evidence>
<feature type="compositionally biased region" description="Low complexity" evidence="1">
    <location>
        <begin position="107"/>
        <end position="123"/>
    </location>
</feature>
<protein>
    <submittedName>
        <fullName evidence="2">Uncharacterized protein</fullName>
    </submittedName>
</protein>
<sequence length="172" mass="18749">MSSEVGSTVAASEATALMEKPRLVQGGIAKIDIEMLEGHITREVETYSMGGFPRQSERYYRLMSVLHVTRMMYHDGYCLPIHREFYKRLAQIHHNQQQQKLQLPQSALELSAKSSSSPGSAPDAETELDADSSSKVKMPKLSEEDAAKPVVAASNPEAVVAVASSDVAASLE</sequence>
<evidence type="ECO:0000256" key="1">
    <source>
        <dbReference type="SAM" id="MobiDB-lite"/>
    </source>
</evidence>
<comment type="caution">
    <text evidence="2">The sequence shown here is derived from an EMBL/GenBank/DDBJ whole genome shotgun (WGS) entry which is preliminary data.</text>
</comment>
<name>A0A9W8BJX8_9FUNG</name>
<evidence type="ECO:0000313" key="2">
    <source>
        <dbReference type="EMBL" id="KAJ2004498.1"/>
    </source>
</evidence>
<dbReference type="OrthoDB" id="5572338at2759"/>
<reference evidence="2" key="1">
    <citation type="submission" date="2022-07" db="EMBL/GenBank/DDBJ databases">
        <title>Phylogenomic reconstructions and comparative analyses of Kickxellomycotina fungi.</title>
        <authorList>
            <person name="Reynolds N.K."/>
            <person name="Stajich J.E."/>
            <person name="Barry K."/>
            <person name="Grigoriev I.V."/>
            <person name="Crous P."/>
            <person name="Smith M.E."/>
        </authorList>
    </citation>
    <scope>NUCLEOTIDE SEQUENCE</scope>
    <source>
        <strain evidence="2">IMI 214461</strain>
    </source>
</reference>
<gene>
    <name evidence="2" type="ORF">H4R26_002480</name>
</gene>
<dbReference type="Proteomes" id="UP001150907">
    <property type="component" value="Unassembled WGS sequence"/>
</dbReference>
<feature type="region of interest" description="Disordered" evidence="1">
    <location>
        <begin position="107"/>
        <end position="150"/>
    </location>
</feature>